<proteinExistence type="predicted"/>
<keyword evidence="1" id="KW-1133">Transmembrane helix</keyword>
<feature type="transmembrane region" description="Helical" evidence="1">
    <location>
        <begin position="256"/>
        <end position="280"/>
    </location>
</feature>
<dbReference type="OrthoDB" id="4753518at2"/>
<feature type="transmembrane region" description="Helical" evidence="1">
    <location>
        <begin position="172"/>
        <end position="194"/>
    </location>
</feature>
<evidence type="ECO:0000313" key="4">
    <source>
        <dbReference type="Proteomes" id="UP000178953"/>
    </source>
</evidence>
<protein>
    <submittedName>
        <fullName evidence="3">Uncharacterized protein</fullName>
    </submittedName>
</protein>
<evidence type="ECO:0000256" key="2">
    <source>
        <dbReference type="SAM" id="SignalP"/>
    </source>
</evidence>
<dbReference type="EMBL" id="MCHX01000035">
    <property type="protein sequence ID" value="OFJ52758.1"/>
    <property type="molecule type" value="Genomic_DNA"/>
</dbReference>
<sequence>MRFVATLLTWLLATVALAVAVPATWAQHTIVDRDGYADFAASAAREPALQRAMASLLTTEIVSFAADNGYGNLNPELVDSVTTGYTQNAGFPGQFSQANRIAHTWMFTDAVRRDETGDDRWLVDIAPMLKDPSLRETLGNLNLQVPDTLNVPITVPESSALRPGQLRPIATWGPWVSVGAAVLTAVFALLTLAAARSRGRAFAALGVSALLVGAAGWAAIEVLRGRIDAALSRTEGDVRTVADVMVGHAIDSLHTWLNLTLLGGVALVAFGVVVSMLGGVRKRTVTEPVR</sequence>
<comment type="caution">
    <text evidence="3">The sequence shown here is derived from an EMBL/GenBank/DDBJ whole genome shotgun (WGS) entry which is preliminary data.</text>
</comment>
<dbReference type="Proteomes" id="UP000178953">
    <property type="component" value="Unassembled WGS sequence"/>
</dbReference>
<keyword evidence="4" id="KW-1185">Reference proteome</keyword>
<feature type="signal peptide" evidence="2">
    <location>
        <begin position="1"/>
        <end position="26"/>
    </location>
</feature>
<keyword evidence="1" id="KW-0472">Membrane</keyword>
<feature type="chain" id="PRO_5038441473" evidence="2">
    <location>
        <begin position="27"/>
        <end position="290"/>
    </location>
</feature>
<organism evidence="3 4">
    <name type="scientific">Mycolicibacterium grossiae</name>
    <dbReference type="NCBI Taxonomy" id="1552759"/>
    <lineage>
        <taxon>Bacteria</taxon>
        <taxon>Bacillati</taxon>
        <taxon>Actinomycetota</taxon>
        <taxon>Actinomycetes</taxon>
        <taxon>Mycobacteriales</taxon>
        <taxon>Mycobacteriaceae</taxon>
        <taxon>Mycolicibacterium</taxon>
    </lineage>
</organism>
<dbReference type="RefSeq" id="WP_070354120.1">
    <property type="nucleotide sequence ID" value="NZ_CP043474.1"/>
</dbReference>
<feature type="transmembrane region" description="Helical" evidence="1">
    <location>
        <begin position="201"/>
        <end position="220"/>
    </location>
</feature>
<keyword evidence="2" id="KW-0732">Signal</keyword>
<evidence type="ECO:0000313" key="3">
    <source>
        <dbReference type="EMBL" id="OFJ52758.1"/>
    </source>
</evidence>
<dbReference type="AlphaFoldDB" id="A0A1E8Q2B2"/>
<gene>
    <name evidence="3" type="ORF">BEL07_16130</name>
</gene>
<evidence type="ECO:0000256" key="1">
    <source>
        <dbReference type="SAM" id="Phobius"/>
    </source>
</evidence>
<name>A0A1E8Q2B2_9MYCO</name>
<keyword evidence="1" id="KW-0812">Transmembrane</keyword>
<accession>A0A1E8Q2B2</accession>
<reference evidence="3 4" key="1">
    <citation type="submission" date="2016-09" db="EMBL/GenBank/DDBJ databases">
        <title>genome sequence of Mycobacterium sp. 739 SCH.</title>
        <authorList>
            <person name="Greninger A.L."/>
            <person name="Qin X."/>
            <person name="Jerome K."/>
            <person name="Vora S."/>
            <person name="Quinn K."/>
        </authorList>
    </citation>
    <scope>NUCLEOTIDE SEQUENCE [LARGE SCALE GENOMIC DNA]</scope>
    <source>
        <strain evidence="3 4">SCH</strain>
    </source>
</reference>